<dbReference type="Gene3D" id="1.10.630.10">
    <property type="entry name" value="Cytochrome P450"/>
    <property type="match status" value="1"/>
</dbReference>
<dbReference type="InterPro" id="IPR036396">
    <property type="entry name" value="Cyt_P450_sf"/>
</dbReference>
<evidence type="ECO:0000256" key="4">
    <source>
        <dbReference type="ARBA" id="ARBA00023002"/>
    </source>
</evidence>
<dbReference type="STRING" id="1121881.SAMN02745225_01907"/>
<dbReference type="InterPro" id="IPR002397">
    <property type="entry name" value="Cyt_P450_B"/>
</dbReference>
<dbReference type="PANTHER" id="PTHR46696">
    <property type="entry name" value="P450, PUTATIVE (EUROFUNG)-RELATED"/>
    <property type="match status" value="1"/>
</dbReference>
<dbReference type="SUPFAM" id="SSF48264">
    <property type="entry name" value="Cytochrome P450"/>
    <property type="match status" value="1"/>
</dbReference>
<dbReference type="InterPro" id="IPR001128">
    <property type="entry name" value="Cyt_P450"/>
</dbReference>
<evidence type="ECO:0000256" key="6">
    <source>
        <dbReference type="ARBA" id="ARBA00023033"/>
    </source>
</evidence>
<dbReference type="PRINTS" id="PR00359">
    <property type="entry name" value="BP450"/>
</dbReference>
<dbReference type="GO" id="GO:0016705">
    <property type="term" value="F:oxidoreductase activity, acting on paired donors, with incorporation or reduction of molecular oxygen"/>
    <property type="evidence" value="ECO:0007669"/>
    <property type="project" value="InterPro"/>
</dbReference>
<gene>
    <name evidence="8" type="ORF">SAMN02745225_01907</name>
</gene>
<keyword evidence="3 7" id="KW-0479">Metal-binding</keyword>
<evidence type="ECO:0000313" key="8">
    <source>
        <dbReference type="EMBL" id="SHE88975.1"/>
    </source>
</evidence>
<organism evidence="8 9">
    <name type="scientific">Ferrithrix thermotolerans DSM 19514</name>
    <dbReference type="NCBI Taxonomy" id="1121881"/>
    <lineage>
        <taxon>Bacteria</taxon>
        <taxon>Bacillati</taxon>
        <taxon>Actinomycetota</taxon>
        <taxon>Acidimicrobiia</taxon>
        <taxon>Acidimicrobiales</taxon>
        <taxon>Acidimicrobiaceae</taxon>
        <taxon>Ferrithrix</taxon>
    </lineage>
</organism>
<dbReference type="PANTHER" id="PTHR46696:SF1">
    <property type="entry name" value="CYTOCHROME P450 YJIB-RELATED"/>
    <property type="match status" value="1"/>
</dbReference>
<dbReference type="EMBL" id="FQUL01000034">
    <property type="protein sequence ID" value="SHE88975.1"/>
    <property type="molecule type" value="Genomic_DNA"/>
</dbReference>
<keyword evidence="9" id="KW-1185">Reference proteome</keyword>
<dbReference type="GO" id="GO:0005506">
    <property type="term" value="F:iron ion binding"/>
    <property type="evidence" value="ECO:0007669"/>
    <property type="project" value="InterPro"/>
</dbReference>
<keyword evidence="5 7" id="KW-0408">Iron</keyword>
<evidence type="ECO:0000256" key="7">
    <source>
        <dbReference type="RuleBase" id="RU000461"/>
    </source>
</evidence>
<reference evidence="9" key="1">
    <citation type="submission" date="2016-11" db="EMBL/GenBank/DDBJ databases">
        <authorList>
            <person name="Varghese N."/>
            <person name="Submissions S."/>
        </authorList>
    </citation>
    <scope>NUCLEOTIDE SEQUENCE [LARGE SCALE GENOMIC DNA]</scope>
    <source>
        <strain evidence="9">DSM 19514</strain>
    </source>
</reference>
<dbReference type="RefSeq" id="WP_072791764.1">
    <property type="nucleotide sequence ID" value="NZ_FQUL01000034.1"/>
</dbReference>
<dbReference type="AlphaFoldDB" id="A0A1M4X694"/>
<dbReference type="InterPro" id="IPR017972">
    <property type="entry name" value="Cyt_P450_CS"/>
</dbReference>
<evidence type="ECO:0000256" key="2">
    <source>
        <dbReference type="ARBA" id="ARBA00022617"/>
    </source>
</evidence>
<dbReference type="PROSITE" id="PS00086">
    <property type="entry name" value="CYTOCHROME_P450"/>
    <property type="match status" value="1"/>
</dbReference>
<name>A0A1M4X694_9ACTN</name>
<evidence type="ECO:0000256" key="1">
    <source>
        <dbReference type="ARBA" id="ARBA00010617"/>
    </source>
</evidence>
<dbReference type="CDD" id="cd20625">
    <property type="entry name" value="CYP164-like"/>
    <property type="match status" value="1"/>
</dbReference>
<accession>A0A1M4X694</accession>
<dbReference type="FunFam" id="1.10.630.10:FF:000018">
    <property type="entry name" value="Cytochrome P450 monooxygenase"/>
    <property type="match status" value="1"/>
</dbReference>
<sequence length="400" mass="44469">MRDVNALLMSLAIDREVRNDPYPIYKEFRALGAMVKAYNGFTVATGYESSTQVLRRSEFGKGLDRIAEMPENAPYFRERSVPPSMLFQDPPEHSRLRRSVSHFFTPRSMEKMRNSVTDIANSLFSDLKESKGGDLVARFALPLPVWMIGDILGVPKNDRFALQPYVSKVAKTLDFNLGQDELTIKEAEEASEYLIAYFRELLTEKVKTPGEDLLSEIVSAERDDEGGLTLDEACSMAILLFAAGFETTGNLIGNATYALSNNMEQYKALVGAEVDIKSAVDELIRYDSPVQLDGRVVLEDVTLFGVELSAGSFVVTLLGSANHDETIFSEPESLDLGRVAQPSMSFGQGIHFCLGSYLAKMELGVFLELLIGQGDFLSIESMRRKESLTLRGFEEMVVQL</sequence>
<keyword evidence="2 7" id="KW-0349">Heme</keyword>
<dbReference type="GO" id="GO:0004497">
    <property type="term" value="F:monooxygenase activity"/>
    <property type="evidence" value="ECO:0007669"/>
    <property type="project" value="UniProtKB-KW"/>
</dbReference>
<evidence type="ECO:0000256" key="5">
    <source>
        <dbReference type="ARBA" id="ARBA00023004"/>
    </source>
</evidence>
<protein>
    <submittedName>
        <fullName evidence="8">Cytochrome P450</fullName>
    </submittedName>
</protein>
<dbReference type="GO" id="GO:0020037">
    <property type="term" value="F:heme binding"/>
    <property type="evidence" value="ECO:0007669"/>
    <property type="project" value="InterPro"/>
</dbReference>
<proteinExistence type="inferred from homology"/>
<dbReference type="OrthoDB" id="502624at2"/>
<dbReference type="Proteomes" id="UP000184295">
    <property type="component" value="Unassembled WGS sequence"/>
</dbReference>
<dbReference type="Pfam" id="PF00067">
    <property type="entry name" value="p450"/>
    <property type="match status" value="1"/>
</dbReference>
<keyword evidence="4 7" id="KW-0560">Oxidoreductase</keyword>
<evidence type="ECO:0000256" key="3">
    <source>
        <dbReference type="ARBA" id="ARBA00022723"/>
    </source>
</evidence>
<keyword evidence="6 7" id="KW-0503">Monooxygenase</keyword>
<comment type="similarity">
    <text evidence="1 7">Belongs to the cytochrome P450 family.</text>
</comment>
<evidence type="ECO:0000313" key="9">
    <source>
        <dbReference type="Proteomes" id="UP000184295"/>
    </source>
</evidence>